<dbReference type="AlphaFoldDB" id="A0A8J5MP77"/>
<comment type="caution">
    <text evidence="1">The sequence shown here is derived from an EMBL/GenBank/DDBJ whole genome shotgun (WGS) entry which is preliminary data.</text>
</comment>
<reference evidence="1" key="1">
    <citation type="journal article" date="2021" name="Sci. Adv.">
        <title>The American lobster genome reveals insights on longevity, neural, and immune adaptations.</title>
        <authorList>
            <person name="Polinski J.M."/>
            <person name="Zimin A.V."/>
            <person name="Clark K.F."/>
            <person name="Kohn A.B."/>
            <person name="Sadowski N."/>
            <person name="Timp W."/>
            <person name="Ptitsyn A."/>
            <person name="Khanna P."/>
            <person name="Romanova D.Y."/>
            <person name="Williams P."/>
            <person name="Greenwood S.J."/>
            <person name="Moroz L.L."/>
            <person name="Walt D.R."/>
            <person name="Bodnar A.G."/>
        </authorList>
    </citation>
    <scope>NUCLEOTIDE SEQUENCE</scope>
    <source>
        <strain evidence="1">GMGI-L3</strain>
    </source>
</reference>
<organism evidence="1 2">
    <name type="scientific">Homarus americanus</name>
    <name type="common">American lobster</name>
    <dbReference type="NCBI Taxonomy" id="6706"/>
    <lineage>
        <taxon>Eukaryota</taxon>
        <taxon>Metazoa</taxon>
        <taxon>Ecdysozoa</taxon>
        <taxon>Arthropoda</taxon>
        <taxon>Crustacea</taxon>
        <taxon>Multicrustacea</taxon>
        <taxon>Malacostraca</taxon>
        <taxon>Eumalacostraca</taxon>
        <taxon>Eucarida</taxon>
        <taxon>Decapoda</taxon>
        <taxon>Pleocyemata</taxon>
        <taxon>Astacidea</taxon>
        <taxon>Nephropoidea</taxon>
        <taxon>Nephropidae</taxon>
        <taxon>Homarus</taxon>
    </lineage>
</organism>
<keyword evidence="2" id="KW-1185">Reference proteome</keyword>
<name>A0A8J5MP77_HOMAM</name>
<accession>A0A8J5MP77</accession>
<dbReference type="EMBL" id="JAHLQT010034478">
    <property type="protein sequence ID" value="KAG7158659.1"/>
    <property type="molecule type" value="Genomic_DNA"/>
</dbReference>
<dbReference type="Proteomes" id="UP000747542">
    <property type="component" value="Unassembled WGS sequence"/>
</dbReference>
<evidence type="ECO:0000313" key="1">
    <source>
        <dbReference type="EMBL" id="KAG7158659.1"/>
    </source>
</evidence>
<protein>
    <submittedName>
        <fullName evidence="1">Uncharacterized protein</fullName>
    </submittedName>
</protein>
<gene>
    <name evidence="1" type="ORF">Hamer_G011322</name>
</gene>
<evidence type="ECO:0000313" key="2">
    <source>
        <dbReference type="Proteomes" id="UP000747542"/>
    </source>
</evidence>
<proteinExistence type="predicted"/>
<sequence length="82" mass="9305">MADRDIPQQLRKGPAALSFCSICLEILMKKYRVQTRIINSSRVTQQTLIKKVYGVCVTDFGPWSTDLNSLSKHHFERPPAVA</sequence>